<keyword evidence="3" id="KW-1185">Reference proteome</keyword>
<accession>A0ABR0PC18</accession>
<dbReference type="Proteomes" id="UP001358586">
    <property type="component" value="Chromosome 7"/>
</dbReference>
<dbReference type="PANTHER" id="PTHR46033">
    <property type="entry name" value="PROTEIN MAIN-LIKE 2"/>
    <property type="match status" value="1"/>
</dbReference>
<evidence type="ECO:0000259" key="1">
    <source>
        <dbReference type="Pfam" id="PF10536"/>
    </source>
</evidence>
<dbReference type="InterPro" id="IPR019557">
    <property type="entry name" value="AminoTfrase-like_pln_mobile"/>
</dbReference>
<sequence>MANQLIHLDDKHISGVQLQMPEDRILETYINNLSEATPEVIHGHLRDASFLYTTRMLRGWGIKLDPSLISTLIERWRHETHTFHLPYSECTITLEDVSLQLNLPVDGDVVSGPIFIFRLDCNMRATTREGVEQV</sequence>
<dbReference type="PANTHER" id="PTHR46033:SF8">
    <property type="entry name" value="PROTEIN MAINTENANCE OF MERISTEMS-LIKE"/>
    <property type="match status" value="1"/>
</dbReference>
<name>A0ABR0PC18_GOSAR</name>
<dbReference type="InterPro" id="IPR044824">
    <property type="entry name" value="MAIN-like"/>
</dbReference>
<evidence type="ECO:0000313" key="3">
    <source>
        <dbReference type="Proteomes" id="UP001358586"/>
    </source>
</evidence>
<dbReference type="EMBL" id="JARKNE010000007">
    <property type="protein sequence ID" value="KAK5818756.1"/>
    <property type="molecule type" value="Genomic_DNA"/>
</dbReference>
<dbReference type="Pfam" id="PF10536">
    <property type="entry name" value="PMD"/>
    <property type="match status" value="1"/>
</dbReference>
<feature type="domain" description="Aminotransferase-like plant mobile" evidence="1">
    <location>
        <begin position="52"/>
        <end position="113"/>
    </location>
</feature>
<organism evidence="2 3">
    <name type="scientific">Gossypium arboreum</name>
    <name type="common">Tree cotton</name>
    <name type="synonym">Gossypium nanking</name>
    <dbReference type="NCBI Taxonomy" id="29729"/>
    <lineage>
        <taxon>Eukaryota</taxon>
        <taxon>Viridiplantae</taxon>
        <taxon>Streptophyta</taxon>
        <taxon>Embryophyta</taxon>
        <taxon>Tracheophyta</taxon>
        <taxon>Spermatophyta</taxon>
        <taxon>Magnoliopsida</taxon>
        <taxon>eudicotyledons</taxon>
        <taxon>Gunneridae</taxon>
        <taxon>Pentapetalae</taxon>
        <taxon>rosids</taxon>
        <taxon>malvids</taxon>
        <taxon>Malvales</taxon>
        <taxon>Malvaceae</taxon>
        <taxon>Malvoideae</taxon>
        <taxon>Gossypium</taxon>
    </lineage>
</organism>
<reference evidence="2 3" key="1">
    <citation type="submission" date="2023-03" db="EMBL/GenBank/DDBJ databases">
        <title>WGS of Gossypium arboreum.</title>
        <authorList>
            <person name="Yu D."/>
        </authorList>
    </citation>
    <scope>NUCLEOTIDE SEQUENCE [LARGE SCALE GENOMIC DNA]</scope>
    <source>
        <tissue evidence="2">Leaf</tissue>
    </source>
</reference>
<gene>
    <name evidence="2" type="ORF">PVK06_023701</name>
</gene>
<comment type="caution">
    <text evidence="2">The sequence shown here is derived from an EMBL/GenBank/DDBJ whole genome shotgun (WGS) entry which is preliminary data.</text>
</comment>
<protein>
    <recommendedName>
        <fullName evidence="1">Aminotransferase-like plant mobile domain-containing protein</fullName>
    </recommendedName>
</protein>
<evidence type="ECO:0000313" key="2">
    <source>
        <dbReference type="EMBL" id="KAK5818756.1"/>
    </source>
</evidence>
<proteinExistence type="predicted"/>